<evidence type="ECO:0000313" key="2">
    <source>
        <dbReference type="EMBL" id="RXK34988.1"/>
    </source>
</evidence>
<dbReference type="Proteomes" id="UP000289152">
    <property type="component" value="Unassembled WGS sequence"/>
</dbReference>
<sequence length="81" mass="9012">MSPLIALRAFDDSINSNSSVDGVSVVKIIEYVVIGIVVLSLLALGYMGWRHRYNLKLLGEAIAHRKEKHALAHGRRTKDVQ</sequence>
<evidence type="ECO:0000256" key="1">
    <source>
        <dbReference type="SAM" id="Phobius"/>
    </source>
</evidence>
<name>A0A4Q1B8C4_TREME</name>
<reference evidence="2 3" key="1">
    <citation type="submission" date="2016-06" db="EMBL/GenBank/DDBJ databases">
        <title>Evolution of pathogenesis and genome organization in the Tremellales.</title>
        <authorList>
            <person name="Cuomo C."/>
            <person name="Litvintseva A."/>
            <person name="Heitman J."/>
            <person name="Chen Y."/>
            <person name="Sun S."/>
            <person name="Springer D."/>
            <person name="Dromer F."/>
            <person name="Young S."/>
            <person name="Zeng Q."/>
            <person name="Chapman S."/>
            <person name="Gujja S."/>
            <person name="Saif S."/>
            <person name="Birren B."/>
        </authorList>
    </citation>
    <scope>NUCLEOTIDE SEQUENCE [LARGE SCALE GENOMIC DNA]</scope>
    <source>
        <strain evidence="2 3">ATCC 28783</strain>
    </source>
</reference>
<feature type="transmembrane region" description="Helical" evidence="1">
    <location>
        <begin position="28"/>
        <end position="49"/>
    </location>
</feature>
<comment type="caution">
    <text evidence="2">The sequence shown here is derived from an EMBL/GenBank/DDBJ whole genome shotgun (WGS) entry which is preliminary data.</text>
</comment>
<keyword evidence="1" id="KW-0472">Membrane</keyword>
<gene>
    <name evidence="2" type="ORF">M231_07771</name>
</gene>
<proteinExistence type="predicted"/>
<organism evidence="2 3">
    <name type="scientific">Tremella mesenterica</name>
    <name type="common">Jelly fungus</name>
    <dbReference type="NCBI Taxonomy" id="5217"/>
    <lineage>
        <taxon>Eukaryota</taxon>
        <taxon>Fungi</taxon>
        <taxon>Dikarya</taxon>
        <taxon>Basidiomycota</taxon>
        <taxon>Agaricomycotina</taxon>
        <taxon>Tremellomycetes</taxon>
        <taxon>Tremellales</taxon>
        <taxon>Tremellaceae</taxon>
        <taxon>Tremella</taxon>
    </lineage>
</organism>
<keyword evidence="1" id="KW-0812">Transmembrane</keyword>
<keyword evidence="3" id="KW-1185">Reference proteome</keyword>
<evidence type="ECO:0000313" key="3">
    <source>
        <dbReference type="Proteomes" id="UP000289152"/>
    </source>
</evidence>
<keyword evidence="1" id="KW-1133">Transmembrane helix</keyword>
<accession>A0A4Q1B8C4</accession>
<dbReference type="EMBL" id="SDIL01000167">
    <property type="protein sequence ID" value="RXK34988.1"/>
    <property type="molecule type" value="Genomic_DNA"/>
</dbReference>
<dbReference type="AlphaFoldDB" id="A0A4Q1B8C4"/>
<dbReference type="InParanoid" id="A0A4Q1B8C4"/>
<protein>
    <submittedName>
        <fullName evidence="2">Uncharacterized protein</fullName>
    </submittedName>
</protein>